<accession>A0ABV9YHD7</accession>
<dbReference type="InterPro" id="IPR000847">
    <property type="entry name" value="LysR_HTH_N"/>
</dbReference>
<dbReference type="PANTHER" id="PTHR30346">
    <property type="entry name" value="TRANSCRIPTIONAL DUAL REGULATOR HCAR-RELATED"/>
    <property type="match status" value="1"/>
</dbReference>
<dbReference type="Pfam" id="PF03466">
    <property type="entry name" value="LysR_substrate"/>
    <property type="match status" value="1"/>
</dbReference>
<dbReference type="EMBL" id="JBHSIV010000003">
    <property type="protein sequence ID" value="MFC5061434.1"/>
    <property type="molecule type" value="Genomic_DNA"/>
</dbReference>
<dbReference type="InterPro" id="IPR036388">
    <property type="entry name" value="WH-like_DNA-bd_sf"/>
</dbReference>
<feature type="domain" description="HTH lysR-type" evidence="5">
    <location>
        <begin position="1"/>
        <end position="58"/>
    </location>
</feature>
<dbReference type="Proteomes" id="UP001595947">
    <property type="component" value="Unassembled WGS sequence"/>
</dbReference>
<evidence type="ECO:0000256" key="3">
    <source>
        <dbReference type="ARBA" id="ARBA00023125"/>
    </source>
</evidence>
<sequence length="301" mass="32076">MIDPRLRTLQLVAHHGSVSAAARALHFTSSAVSQQLRGLSDDLGATLVRQVGRRMEPTVAGRILLRHTEALHARAELARAELAGVQDSPGRIGLCGFSTAAARFLVPTAAALREQFPGSVIQVVEAEPARCIDLLLAGDCDLALLVVDDRVPPETDRRFEQHTVLDDPLDLAVPVGHHLTTRSEVTLRDAASEPFITCLPDSAYHRLTLAACQAAGFRPTVAHYADEWDTGTALVAHGFGIFMLPRLAPVHPGTDVVRLRLTGTAAPVRRIVAMTRAGGAAQPVIDHALRSITGLAGSIPV</sequence>
<proteinExistence type="inferred from homology"/>
<evidence type="ECO:0000259" key="5">
    <source>
        <dbReference type="PROSITE" id="PS50931"/>
    </source>
</evidence>
<name>A0ABV9YHD7_9PSEU</name>
<keyword evidence="4" id="KW-0804">Transcription</keyword>
<dbReference type="InterPro" id="IPR036390">
    <property type="entry name" value="WH_DNA-bd_sf"/>
</dbReference>
<dbReference type="Gene3D" id="3.40.190.10">
    <property type="entry name" value="Periplasmic binding protein-like II"/>
    <property type="match status" value="2"/>
</dbReference>
<comment type="similarity">
    <text evidence="1">Belongs to the LysR transcriptional regulatory family.</text>
</comment>
<dbReference type="SUPFAM" id="SSF53850">
    <property type="entry name" value="Periplasmic binding protein-like II"/>
    <property type="match status" value="1"/>
</dbReference>
<dbReference type="InterPro" id="IPR005119">
    <property type="entry name" value="LysR_subst-bd"/>
</dbReference>
<dbReference type="Pfam" id="PF00126">
    <property type="entry name" value="HTH_1"/>
    <property type="match status" value="1"/>
</dbReference>
<dbReference type="Gene3D" id="1.10.10.10">
    <property type="entry name" value="Winged helix-like DNA-binding domain superfamily/Winged helix DNA-binding domain"/>
    <property type="match status" value="1"/>
</dbReference>
<gene>
    <name evidence="6" type="ORF">ACFPBZ_04385</name>
</gene>
<dbReference type="CDD" id="cd08423">
    <property type="entry name" value="PBP2_LTTR_like_6"/>
    <property type="match status" value="1"/>
</dbReference>
<reference evidence="7" key="1">
    <citation type="journal article" date="2019" name="Int. J. Syst. Evol. Microbiol.">
        <title>The Global Catalogue of Microorganisms (GCM) 10K type strain sequencing project: providing services to taxonomists for standard genome sequencing and annotation.</title>
        <authorList>
            <consortium name="The Broad Institute Genomics Platform"/>
            <consortium name="The Broad Institute Genome Sequencing Center for Infectious Disease"/>
            <person name="Wu L."/>
            <person name="Ma J."/>
        </authorList>
    </citation>
    <scope>NUCLEOTIDE SEQUENCE [LARGE SCALE GENOMIC DNA]</scope>
    <source>
        <strain evidence="7">CGMCC 4.7093</strain>
    </source>
</reference>
<protein>
    <submittedName>
        <fullName evidence="6">LysR family transcriptional regulator</fullName>
    </submittedName>
</protein>
<organism evidence="6 7">
    <name type="scientific">Actinomycetospora atypica</name>
    <dbReference type="NCBI Taxonomy" id="1290095"/>
    <lineage>
        <taxon>Bacteria</taxon>
        <taxon>Bacillati</taxon>
        <taxon>Actinomycetota</taxon>
        <taxon>Actinomycetes</taxon>
        <taxon>Pseudonocardiales</taxon>
        <taxon>Pseudonocardiaceae</taxon>
        <taxon>Actinomycetospora</taxon>
    </lineage>
</organism>
<keyword evidence="2" id="KW-0805">Transcription regulation</keyword>
<keyword evidence="3" id="KW-0238">DNA-binding</keyword>
<dbReference type="PROSITE" id="PS50931">
    <property type="entry name" value="HTH_LYSR"/>
    <property type="match status" value="1"/>
</dbReference>
<comment type="caution">
    <text evidence="6">The sequence shown here is derived from an EMBL/GenBank/DDBJ whole genome shotgun (WGS) entry which is preliminary data.</text>
</comment>
<keyword evidence="7" id="KW-1185">Reference proteome</keyword>
<evidence type="ECO:0000256" key="2">
    <source>
        <dbReference type="ARBA" id="ARBA00023015"/>
    </source>
</evidence>
<dbReference type="SUPFAM" id="SSF46785">
    <property type="entry name" value="Winged helix' DNA-binding domain"/>
    <property type="match status" value="1"/>
</dbReference>
<evidence type="ECO:0000256" key="4">
    <source>
        <dbReference type="ARBA" id="ARBA00023163"/>
    </source>
</evidence>
<dbReference type="RefSeq" id="WP_378034780.1">
    <property type="nucleotide sequence ID" value="NZ_JBHSIV010000003.1"/>
</dbReference>
<dbReference type="PANTHER" id="PTHR30346:SF29">
    <property type="entry name" value="LYSR SUBSTRATE-BINDING"/>
    <property type="match status" value="1"/>
</dbReference>
<evidence type="ECO:0000256" key="1">
    <source>
        <dbReference type="ARBA" id="ARBA00009437"/>
    </source>
</evidence>
<evidence type="ECO:0000313" key="7">
    <source>
        <dbReference type="Proteomes" id="UP001595947"/>
    </source>
</evidence>
<evidence type="ECO:0000313" key="6">
    <source>
        <dbReference type="EMBL" id="MFC5061434.1"/>
    </source>
</evidence>